<organism evidence="3 4">
    <name type="scientific">Dialister succinatiphilus YIT 11850</name>
    <dbReference type="NCBI Taxonomy" id="742743"/>
    <lineage>
        <taxon>Bacteria</taxon>
        <taxon>Bacillati</taxon>
        <taxon>Bacillota</taxon>
        <taxon>Negativicutes</taxon>
        <taxon>Veillonellales</taxon>
        <taxon>Veillonellaceae</taxon>
        <taxon>Dialister</taxon>
    </lineage>
</organism>
<feature type="domain" description="Chorismate mutase" evidence="2">
    <location>
        <begin position="1"/>
        <end position="90"/>
    </location>
</feature>
<dbReference type="STRING" id="742743.HMPREF9453_00389"/>
<keyword evidence="4" id="KW-1185">Reference proteome</keyword>
<evidence type="ECO:0000313" key="3">
    <source>
        <dbReference type="EMBL" id="EHO63675.1"/>
    </source>
</evidence>
<dbReference type="AlphaFoldDB" id="H1CYF1"/>
<dbReference type="HOGENOM" id="CLU_131518_3_3_9"/>
<dbReference type="InterPro" id="IPR036979">
    <property type="entry name" value="CM_dom_sf"/>
</dbReference>
<dbReference type="RefSeq" id="WP_008858895.1">
    <property type="nucleotide sequence ID" value="NZ_JH591187.1"/>
</dbReference>
<dbReference type="PATRIC" id="fig|742743.3.peg.400"/>
<dbReference type="EMBL" id="ADLT01000013">
    <property type="protein sequence ID" value="EHO63675.1"/>
    <property type="molecule type" value="Genomic_DNA"/>
</dbReference>
<dbReference type="GO" id="GO:0009697">
    <property type="term" value="P:salicylic acid biosynthetic process"/>
    <property type="evidence" value="ECO:0007669"/>
    <property type="project" value="TreeGrafter"/>
</dbReference>
<proteinExistence type="predicted"/>
<evidence type="ECO:0000259" key="2">
    <source>
        <dbReference type="PROSITE" id="PS51168"/>
    </source>
</evidence>
<dbReference type="PANTHER" id="PTHR38041:SF1">
    <property type="entry name" value="CHORISMATE MUTASE"/>
    <property type="match status" value="1"/>
</dbReference>
<dbReference type="PROSITE" id="PS51168">
    <property type="entry name" value="CHORISMATE_MUT_2"/>
    <property type="match status" value="1"/>
</dbReference>
<evidence type="ECO:0000313" key="4">
    <source>
        <dbReference type="Proteomes" id="UP000003277"/>
    </source>
</evidence>
<dbReference type="Proteomes" id="UP000003277">
    <property type="component" value="Unassembled WGS sequence"/>
</dbReference>
<sequence length="95" mass="11245">MEDKELADLRNSVRTIDKELAALFEKRLALSRSIAQCKIKAEIPVFDGKREEKNIEEVSRLIEDMSARPDFVRWYQMLMDISKKVQNRFIRGEEK</sequence>
<keyword evidence="1" id="KW-0413">Isomerase</keyword>
<dbReference type="GO" id="GO:0004106">
    <property type="term" value="F:chorismate mutase activity"/>
    <property type="evidence" value="ECO:0007669"/>
    <property type="project" value="InterPro"/>
</dbReference>
<protein>
    <submittedName>
        <fullName evidence="3">Chorismate mutase</fullName>
    </submittedName>
</protein>
<dbReference type="InterPro" id="IPR051331">
    <property type="entry name" value="Chorismate_mutase-related"/>
</dbReference>
<name>H1CYF1_9FIRM</name>
<gene>
    <name evidence="3" type="ORF">HMPREF9453_00389</name>
</gene>
<dbReference type="InterPro" id="IPR036263">
    <property type="entry name" value="Chorismate_II_sf"/>
</dbReference>
<accession>H1CYF1</accession>
<dbReference type="GO" id="GO:0046417">
    <property type="term" value="P:chorismate metabolic process"/>
    <property type="evidence" value="ECO:0007669"/>
    <property type="project" value="InterPro"/>
</dbReference>
<dbReference type="OrthoDB" id="9802281at2"/>
<dbReference type="SMART" id="SM00830">
    <property type="entry name" value="CM_2"/>
    <property type="match status" value="1"/>
</dbReference>
<dbReference type="SUPFAM" id="SSF48600">
    <property type="entry name" value="Chorismate mutase II"/>
    <property type="match status" value="1"/>
</dbReference>
<dbReference type="Pfam" id="PF01817">
    <property type="entry name" value="CM_2"/>
    <property type="match status" value="1"/>
</dbReference>
<dbReference type="Gene3D" id="1.20.59.10">
    <property type="entry name" value="Chorismate mutase"/>
    <property type="match status" value="1"/>
</dbReference>
<reference evidence="3 4" key="1">
    <citation type="submission" date="2011-11" db="EMBL/GenBank/DDBJ databases">
        <title>The Genome Sequence of Dialister succinatiphilus YIT 11850.</title>
        <authorList>
            <consortium name="The Broad Institute Genome Sequencing Platform"/>
            <person name="Earl A."/>
            <person name="Ward D."/>
            <person name="Feldgarden M."/>
            <person name="Gevers D."/>
            <person name="Morotomi M."/>
            <person name="Young S.K."/>
            <person name="Zeng Q."/>
            <person name="Gargeya S."/>
            <person name="Fitzgerald M."/>
            <person name="Haas B."/>
            <person name="Abouelleil A."/>
            <person name="Alvarado L."/>
            <person name="Arachchi H.M."/>
            <person name="Berlin A."/>
            <person name="Brown A."/>
            <person name="Chapman S.B."/>
            <person name="Dunbar C."/>
            <person name="Gearin G."/>
            <person name="Goldberg J."/>
            <person name="Griggs A."/>
            <person name="Gujja S."/>
            <person name="Heiman D."/>
            <person name="Howarth C."/>
            <person name="Lui A."/>
            <person name="MacDonald P.J.P."/>
            <person name="Montmayeur A."/>
            <person name="Murphy C."/>
            <person name="Neiman D."/>
            <person name="Pearson M."/>
            <person name="Priest M."/>
            <person name="Roberts A."/>
            <person name="Saif S."/>
            <person name="Shea T."/>
            <person name="Sisk P."/>
            <person name="Stolte C."/>
            <person name="Sykes S."/>
            <person name="Wortman J."/>
            <person name="Nusbaum C."/>
            <person name="Birren B."/>
        </authorList>
    </citation>
    <scope>NUCLEOTIDE SEQUENCE [LARGE SCALE GENOMIC DNA]</scope>
    <source>
        <strain evidence="3 4">YIT 11850</strain>
    </source>
</reference>
<evidence type="ECO:0000256" key="1">
    <source>
        <dbReference type="ARBA" id="ARBA00023235"/>
    </source>
</evidence>
<dbReference type="PANTHER" id="PTHR38041">
    <property type="entry name" value="CHORISMATE MUTASE"/>
    <property type="match status" value="1"/>
</dbReference>
<dbReference type="InterPro" id="IPR002701">
    <property type="entry name" value="CM_II_prokaryot"/>
</dbReference>
<comment type="caution">
    <text evidence="3">The sequence shown here is derived from an EMBL/GenBank/DDBJ whole genome shotgun (WGS) entry which is preliminary data.</text>
</comment>